<evidence type="ECO:0000313" key="2">
    <source>
        <dbReference type="EMBL" id="MEA5259175.1"/>
    </source>
</evidence>
<keyword evidence="1" id="KW-0812">Transmembrane</keyword>
<feature type="transmembrane region" description="Helical" evidence="1">
    <location>
        <begin position="12"/>
        <end position="31"/>
    </location>
</feature>
<dbReference type="SUPFAM" id="SSF52309">
    <property type="entry name" value="N-(deoxy)ribosyltransferase-like"/>
    <property type="match status" value="1"/>
</dbReference>
<reference evidence="2 3" key="1">
    <citation type="submission" date="2023-12" db="EMBL/GenBank/DDBJ databases">
        <title>Novel species of the genus Arcicella isolated from rivers.</title>
        <authorList>
            <person name="Lu H."/>
        </authorList>
    </citation>
    <scope>NUCLEOTIDE SEQUENCE [LARGE SCALE GENOMIC DNA]</scope>
    <source>
        <strain evidence="2 3">LMG 21963</strain>
    </source>
</reference>
<name>A0ABU5QQM3_9BACT</name>
<protein>
    <submittedName>
        <fullName evidence="2">Uncharacterized protein</fullName>
    </submittedName>
</protein>
<keyword evidence="1" id="KW-0472">Membrane</keyword>
<dbReference type="RefSeq" id="WP_323250684.1">
    <property type="nucleotide sequence ID" value="NZ_JAYFUL010000026.1"/>
</dbReference>
<dbReference type="Proteomes" id="UP001304671">
    <property type="component" value="Unassembled WGS sequence"/>
</dbReference>
<comment type="caution">
    <text evidence="2">The sequence shown here is derived from an EMBL/GenBank/DDBJ whole genome shotgun (WGS) entry which is preliminary data.</text>
</comment>
<sequence>MDKLIDNNTLTQILIMTFSFIGILTTALLYFEKIRNLQKKRKEEKQIVEIEYMRKSYEDKIYQLTDKLLANGARWEDINHLFLSSPNVTPLSSNAQKVFYTNFLKYSGVKENDLSIQKDLVFVLTPFNPAFEKQFFAIKKTCERMGLKCVRGDEEFIRGEILPSIIKQMAQARLVIANIDGRNPNVYYELGLAHGMDKPVLMVASSVENLTFDLQSRQILLFKSIDDLQQKLRDALTRILIHE</sequence>
<evidence type="ECO:0000313" key="3">
    <source>
        <dbReference type="Proteomes" id="UP001304671"/>
    </source>
</evidence>
<evidence type="ECO:0000256" key="1">
    <source>
        <dbReference type="SAM" id="Phobius"/>
    </source>
</evidence>
<dbReference type="Gene3D" id="3.40.50.450">
    <property type="match status" value="1"/>
</dbReference>
<dbReference type="EMBL" id="JAYFUL010000026">
    <property type="protein sequence ID" value="MEA5259175.1"/>
    <property type="molecule type" value="Genomic_DNA"/>
</dbReference>
<accession>A0ABU5QQM3</accession>
<keyword evidence="3" id="KW-1185">Reference proteome</keyword>
<proteinExistence type="predicted"/>
<gene>
    <name evidence="2" type="ORF">VB264_15370</name>
</gene>
<organism evidence="2 3">
    <name type="scientific">Arcicella aquatica</name>
    <dbReference type="NCBI Taxonomy" id="217141"/>
    <lineage>
        <taxon>Bacteria</taxon>
        <taxon>Pseudomonadati</taxon>
        <taxon>Bacteroidota</taxon>
        <taxon>Cytophagia</taxon>
        <taxon>Cytophagales</taxon>
        <taxon>Flectobacillaceae</taxon>
        <taxon>Arcicella</taxon>
    </lineage>
</organism>
<keyword evidence="1" id="KW-1133">Transmembrane helix</keyword>